<keyword evidence="3" id="KW-1185">Reference proteome</keyword>
<proteinExistence type="predicted"/>
<name>A0A0L0FDK0_9EUKA</name>
<accession>A0A0L0FDK0</accession>
<evidence type="ECO:0000259" key="1">
    <source>
        <dbReference type="SMART" id="SM00757"/>
    </source>
</evidence>
<evidence type="ECO:0000313" key="2">
    <source>
        <dbReference type="EMBL" id="KNC74123.1"/>
    </source>
</evidence>
<reference evidence="2 3" key="1">
    <citation type="submission" date="2011-02" db="EMBL/GenBank/DDBJ databases">
        <title>The Genome Sequence of Sphaeroforma arctica JP610.</title>
        <authorList>
            <consortium name="The Broad Institute Genome Sequencing Platform"/>
            <person name="Russ C."/>
            <person name="Cuomo C."/>
            <person name="Young S.K."/>
            <person name="Zeng Q."/>
            <person name="Gargeya S."/>
            <person name="Alvarado L."/>
            <person name="Berlin A."/>
            <person name="Chapman S.B."/>
            <person name="Chen Z."/>
            <person name="Freedman E."/>
            <person name="Gellesch M."/>
            <person name="Goldberg J."/>
            <person name="Griggs A."/>
            <person name="Gujja S."/>
            <person name="Heilman E."/>
            <person name="Heiman D."/>
            <person name="Howarth C."/>
            <person name="Mehta T."/>
            <person name="Neiman D."/>
            <person name="Pearson M."/>
            <person name="Roberts A."/>
            <person name="Saif S."/>
            <person name="Shea T."/>
            <person name="Shenoy N."/>
            <person name="Sisk P."/>
            <person name="Stolte C."/>
            <person name="Sykes S."/>
            <person name="White J."/>
            <person name="Yandava C."/>
            <person name="Burger G."/>
            <person name="Gray M.W."/>
            <person name="Holland P.W.H."/>
            <person name="King N."/>
            <person name="Lang F.B.F."/>
            <person name="Roger A.J."/>
            <person name="Ruiz-Trillo I."/>
            <person name="Haas B."/>
            <person name="Nusbaum C."/>
            <person name="Birren B."/>
        </authorList>
    </citation>
    <scope>NUCLEOTIDE SEQUENCE [LARGE SCALE GENOMIC DNA]</scope>
    <source>
        <strain evidence="2 3">JP610</strain>
    </source>
</reference>
<sequence>MLNSLLRFGKDLQKEADTTEELGDQERKKMSNAFSLLAYRDPENSCLAYILAKEEREKLAEELNTCILKCLNIPRVNPIEMLLKQVQVCLDAALERDIASAALVNVKDCLK</sequence>
<evidence type="ECO:0000313" key="3">
    <source>
        <dbReference type="Proteomes" id="UP000054560"/>
    </source>
</evidence>
<dbReference type="SMART" id="SM00757">
    <property type="entry name" value="CRA"/>
    <property type="match status" value="1"/>
</dbReference>
<dbReference type="InterPro" id="IPR024964">
    <property type="entry name" value="CTLH/CRA"/>
</dbReference>
<dbReference type="eggNOG" id="KOG1477">
    <property type="taxonomic scope" value="Eukaryota"/>
</dbReference>
<dbReference type="Proteomes" id="UP000054560">
    <property type="component" value="Unassembled WGS sequence"/>
</dbReference>
<feature type="domain" description="CRA" evidence="1">
    <location>
        <begin position="1"/>
        <end position="99"/>
    </location>
</feature>
<dbReference type="InterPro" id="IPR013144">
    <property type="entry name" value="CRA_dom"/>
</dbReference>
<dbReference type="GeneID" id="25913824"/>
<protein>
    <recommendedName>
        <fullName evidence="1">CRA domain-containing protein</fullName>
    </recommendedName>
</protein>
<organism evidence="2 3">
    <name type="scientific">Sphaeroforma arctica JP610</name>
    <dbReference type="NCBI Taxonomy" id="667725"/>
    <lineage>
        <taxon>Eukaryota</taxon>
        <taxon>Ichthyosporea</taxon>
        <taxon>Ichthyophonida</taxon>
        <taxon>Sphaeroforma</taxon>
    </lineage>
</organism>
<gene>
    <name evidence="2" type="ORF">SARC_13320</name>
</gene>
<dbReference type="STRING" id="667725.A0A0L0FDK0"/>
<dbReference type="EMBL" id="KQ244734">
    <property type="protein sequence ID" value="KNC74123.1"/>
    <property type="molecule type" value="Genomic_DNA"/>
</dbReference>
<dbReference type="AlphaFoldDB" id="A0A0L0FDK0"/>
<dbReference type="Pfam" id="PF10607">
    <property type="entry name" value="CTLH"/>
    <property type="match status" value="1"/>
</dbReference>
<dbReference type="RefSeq" id="XP_014148025.1">
    <property type="nucleotide sequence ID" value="XM_014292550.1"/>
</dbReference>